<gene>
    <name evidence="1" type="ORF">NA66_1001713</name>
</gene>
<evidence type="ECO:0000313" key="2">
    <source>
        <dbReference type="Proteomes" id="UP000247755"/>
    </source>
</evidence>
<organism evidence="1 2">
    <name type="scientific">Burkholderia pyrrocinia</name>
    <name type="common">Pseudomonas pyrrocinia</name>
    <dbReference type="NCBI Taxonomy" id="60550"/>
    <lineage>
        <taxon>Bacteria</taxon>
        <taxon>Pseudomonadati</taxon>
        <taxon>Pseudomonadota</taxon>
        <taxon>Betaproteobacteria</taxon>
        <taxon>Burkholderiales</taxon>
        <taxon>Burkholderiaceae</taxon>
        <taxon>Burkholderia</taxon>
        <taxon>Burkholderia cepacia complex</taxon>
    </lineage>
</organism>
<evidence type="ECO:0000313" key="1">
    <source>
        <dbReference type="EMBL" id="PXX41103.1"/>
    </source>
</evidence>
<proteinExistence type="predicted"/>
<dbReference type="EMBL" id="QJJY01000001">
    <property type="protein sequence ID" value="PXX41103.1"/>
    <property type="molecule type" value="Genomic_DNA"/>
</dbReference>
<reference evidence="1 2" key="1">
    <citation type="submission" date="2018-05" db="EMBL/GenBank/DDBJ databases">
        <title>Comparative genomics of bacterial root endophytes of switchgrass collected from native prairies over two seasons.</title>
        <authorList>
            <person name="Tang Y."/>
        </authorList>
    </citation>
    <scope>NUCLEOTIDE SEQUENCE [LARGE SCALE GENOMIC DNA]</scope>
    <source>
        <strain evidence="1 2">NFIX32</strain>
    </source>
</reference>
<protein>
    <submittedName>
        <fullName evidence="1">NinG protein</fullName>
    </submittedName>
</protein>
<dbReference type="AlphaFoldDB" id="A0A318J1X4"/>
<dbReference type="Pfam" id="PF05766">
    <property type="entry name" value="NinG"/>
    <property type="match status" value="1"/>
</dbReference>
<dbReference type="Proteomes" id="UP000247755">
    <property type="component" value="Unassembled WGS sequence"/>
</dbReference>
<accession>A0A318J1X4</accession>
<name>A0A318J1X4_BURPY</name>
<sequence length="187" mass="21745">MNRVLKMKRCRICARDFTPISSMSKVCSVPCSLEWARKLSEKKCLQESREGRKAVREARSRVKTRSDHLREAQAAFNAWVRARDEGLPCISCGRHHEGRWHAGHYRSVGSAPELRFEPLNVHLQCAPCNLYLSGNLTAYRINLIEKIGLEKVQWLETAHAPLKLTIEQIEQMKKFYRAEVRRIKKEM</sequence>
<comment type="caution">
    <text evidence="1">The sequence shown here is derived from an EMBL/GenBank/DDBJ whole genome shotgun (WGS) entry which is preliminary data.</text>
</comment>
<dbReference type="InterPro" id="IPR008713">
    <property type="entry name" value="Phage_lambda_NinG"/>
</dbReference>
<dbReference type="RefSeq" id="WP_072438858.1">
    <property type="nucleotide sequence ID" value="NZ_QJJY01000001.1"/>
</dbReference>